<accession>A0A919BAE4</accession>
<evidence type="ECO:0008006" key="4">
    <source>
        <dbReference type="Google" id="ProtNLM"/>
    </source>
</evidence>
<feature type="signal peptide" evidence="1">
    <location>
        <begin position="1"/>
        <end position="32"/>
    </location>
</feature>
<sequence>MRVLSRGRPLTAACAAALLGAGLICAPGAAAAAVGHTPASLCVTRPPHTGFPPAGGTDIGGSPPRYQSGNSPYLGARFDSCPSTVRAYYGGYAGTGLFHYTYYVMQYTKPGELGWKTINLTIGEHRLLTFHEASNGDWNFKVKACFDATVQGGGQRAFCSPWSPQIYLNAR</sequence>
<evidence type="ECO:0000313" key="3">
    <source>
        <dbReference type="Proteomes" id="UP000638313"/>
    </source>
</evidence>
<dbReference type="EMBL" id="BNBD01000020">
    <property type="protein sequence ID" value="GHF71156.1"/>
    <property type="molecule type" value="Genomic_DNA"/>
</dbReference>
<organism evidence="2 3">
    <name type="scientific">Streptomyces mashuensis</name>
    <dbReference type="NCBI Taxonomy" id="33904"/>
    <lineage>
        <taxon>Bacteria</taxon>
        <taxon>Bacillati</taxon>
        <taxon>Actinomycetota</taxon>
        <taxon>Actinomycetes</taxon>
        <taxon>Kitasatosporales</taxon>
        <taxon>Streptomycetaceae</taxon>
        <taxon>Streptomyces</taxon>
    </lineage>
</organism>
<evidence type="ECO:0000313" key="2">
    <source>
        <dbReference type="EMBL" id="GHF71156.1"/>
    </source>
</evidence>
<dbReference type="RefSeq" id="WP_190132962.1">
    <property type="nucleotide sequence ID" value="NZ_BNBD01000020.1"/>
</dbReference>
<name>A0A919BAE4_9ACTN</name>
<protein>
    <recommendedName>
        <fullName evidence="4">Secreted protein</fullName>
    </recommendedName>
</protein>
<keyword evidence="3" id="KW-1185">Reference proteome</keyword>
<keyword evidence="1" id="KW-0732">Signal</keyword>
<comment type="caution">
    <text evidence="2">The sequence shown here is derived from an EMBL/GenBank/DDBJ whole genome shotgun (WGS) entry which is preliminary data.</text>
</comment>
<feature type="chain" id="PRO_5036838995" description="Secreted protein" evidence="1">
    <location>
        <begin position="33"/>
        <end position="171"/>
    </location>
</feature>
<dbReference type="AlphaFoldDB" id="A0A919BAE4"/>
<evidence type="ECO:0000256" key="1">
    <source>
        <dbReference type="SAM" id="SignalP"/>
    </source>
</evidence>
<dbReference type="Proteomes" id="UP000638313">
    <property type="component" value="Unassembled WGS sequence"/>
</dbReference>
<reference evidence="2" key="2">
    <citation type="submission" date="2020-09" db="EMBL/GenBank/DDBJ databases">
        <authorList>
            <person name="Sun Q."/>
            <person name="Ohkuma M."/>
        </authorList>
    </citation>
    <scope>NUCLEOTIDE SEQUENCE</scope>
    <source>
        <strain evidence="2">JCM 4059</strain>
    </source>
</reference>
<gene>
    <name evidence="2" type="ORF">GCM10010218_60620</name>
</gene>
<proteinExistence type="predicted"/>
<reference evidence="2" key="1">
    <citation type="journal article" date="2014" name="Int. J. Syst. Evol. Microbiol.">
        <title>Complete genome sequence of Corynebacterium casei LMG S-19264T (=DSM 44701T), isolated from a smear-ripened cheese.</title>
        <authorList>
            <consortium name="US DOE Joint Genome Institute (JGI-PGF)"/>
            <person name="Walter F."/>
            <person name="Albersmeier A."/>
            <person name="Kalinowski J."/>
            <person name="Ruckert C."/>
        </authorList>
    </citation>
    <scope>NUCLEOTIDE SEQUENCE</scope>
    <source>
        <strain evidence="2">JCM 4059</strain>
    </source>
</reference>